<keyword evidence="1" id="KW-0812">Transmembrane</keyword>
<dbReference type="EMBL" id="BHWB01000002">
    <property type="protein sequence ID" value="GCB34068.1"/>
    <property type="molecule type" value="Genomic_DNA"/>
</dbReference>
<evidence type="ECO:0008006" key="4">
    <source>
        <dbReference type="Google" id="ProtNLM"/>
    </source>
</evidence>
<keyword evidence="1" id="KW-0472">Membrane</keyword>
<organism evidence="2 3">
    <name type="scientific">Bacteroides faecalis</name>
    <dbReference type="NCBI Taxonomy" id="2447885"/>
    <lineage>
        <taxon>Bacteria</taxon>
        <taxon>Pseudomonadati</taxon>
        <taxon>Bacteroidota</taxon>
        <taxon>Bacteroidia</taxon>
        <taxon>Bacteroidales</taxon>
        <taxon>Bacteroidaceae</taxon>
        <taxon>Bacteroides</taxon>
    </lineage>
</organism>
<evidence type="ECO:0000313" key="2">
    <source>
        <dbReference type="EMBL" id="GCB34068.1"/>
    </source>
</evidence>
<dbReference type="AlphaFoldDB" id="A0A401LR74"/>
<protein>
    <recommendedName>
        <fullName evidence="4">Acyltransferase 3 domain-containing protein</fullName>
    </recommendedName>
</protein>
<evidence type="ECO:0000313" key="3">
    <source>
        <dbReference type="Proteomes" id="UP000288079"/>
    </source>
</evidence>
<proteinExistence type="predicted"/>
<gene>
    <name evidence="2" type="ORF">KGMB02408_10130</name>
</gene>
<comment type="caution">
    <text evidence="2">The sequence shown here is derived from an EMBL/GenBank/DDBJ whole genome shotgun (WGS) entry which is preliminary data.</text>
</comment>
<evidence type="ECO:0000256" key="1">
    <source>
        <dbReference type="SAM" id="Phobius"/>
    </source>
</evidence>
<reference evidence="2 3" key="1">
    <citation type="submission" date="2018-10" db="EMBL/GenBank/DDBJ databases">
        <title>Draft Genome Sequence of Bacteroides sp. KCTC 15687.</title>
        <authorList>
            <person name="Yu S.Y."/>
            <person name="Kim J.S."/>
            <person name="Oh B.S."/>
            <person name="Park S.H."/>
            <person name="Kang S.W."/>
            <person name="Park J.E."/>
            <person name="Choi S.H."/>
            <person name="Han K.I."/>
            <person name="Lee K.C."/>
            <person name="Eom M.K."/>
            <person name="Suh M.K."/>
            <person name="Lee D.H."/>
            <person name="Yoon H."/>
            <person name="Kim B."/>
            <person name="Yang S.J."/>
            <person name="Lee J.S."/>
            <person name="Lee J.H."/>
        </authorList>
    </citation>
    <scope>NUCLEOTIDE SEQUENCE [LARGE SCALE GENOMIC DNA]</scope>
    <source>
        <strain evidence="2 3">KCTC 15687</strain>
    </source>
</reference>
<sequence>MKYSTKADKYIGHMQNLVYLICIVHLVFYIFFKEYIPSPLRHPIFPLILVICIIGLPYSILWRSISYGYNALFRH</sequence>
<dbReference type="Proteomes" id="UP000288079">
    <property type="component" value="Unassembled WGS sequence"/>
</dbReference>
<name>A0A401LR74_9BACE</name>
<feature type="transmembrane region" description="Helical" evidence="1">
    <location>
        <begin position="12"/>
        <end position="32"/>
    </location>
</feature>
<keyword evidence="1" id="KW-1133">Transmembrane helix</keyword>
<feature type="transmembrane region" description="Helical" evidence="1">
    <location>
        <begin position="44"/>
        <end position="65"/>
    </location>
</feature>
<accession>A0A401LR74</accession>
<keyword evidence="3" id="KW-1185">Reference proteome</keyword>